<protein>
    <submittedName>
        <fullName evidence="1">Uncharacterized protein</fullName>
    </submittedName>
</protein>
<name>A0A660SNK5_UNCW3</name>
<gene>
    <name evidence="1" type="ORF">DRP53_01130</name>
</gene>
<dbReference type="AlphaFoldDB" id="A0A660SNK5"/>
<evidence type="ECO:0000313" key="2">
    <source>
        <dbReference type="Proteomes" id="UP000268469"/>
    </source>
</evidence>
<reference evidence="1 2" key="1">
    <citation type="submission" date="2018-06" db="EMBL/GenBank/DDBJ databases">
        <title>Extensive metabolic versatility and redundancy in microbially diverse, dynamic hydrothermal sediments.</title>
        <authorList>
            <person name="Dombrowski N."/>
            <person name="Teske A."/>
            <person name="Baker B.J."/>
        </authorList>
    </citation>
    <scope>NUCLEOTIDE SEQUENCE [LARGE SCALE GENOMIC DNA]</scope>
    <source>
        <strain evidence="1">B36_G15</strain>
    </source>
</reference>
<evidence type="ECO:0000313" key="1">
    <source>
        <dbReference type="EMBL" id="RKX71560.1"/>
    </source>
</evidence>
<sequence length="312" mass="34036">MRVTPSGNPGTPFVICNRSERQANPDITFDGTNFITVWTDESYSPTAICGARVTPSGQVLDPNGKPLITGSATWGSPKLAFDGTNLMLAYREVNLTSGTVYGQRLTTSLQKIGNPFAISTSTLRKYDVRIAYSGSNYLVTWLEGNFLSAKILGRIVNKDGSLPGSEFTIVSGLSQSATFDLCFDGTYYLLIFSNGTQVKGQRISTSGQLVGSAFSIGSGIDPAVCYSSGDMLITYSKRISDYDIYGTVEYSNIGTRPATRLSHPVQTLYGDRFQFQPGDRVYDSAGRRVVHLSPGIYFLRRGDQLIKIIKVR</sequence>
<comment type="caution">
    <text evidence="1">The sequence shown here is derived from an EMBL/GenBank/DDBJ whole genome shotgun (WGS) entry which is preliminary data.</text>
</comment>
<accession>A0A660SNK5</accession>
<dbReference type="Proteomes" id="UP000268469">
    <property type="component" value="Unassembled WGS sequence"/>
</dbReference>
<proteinExistence type="predicted"/>
<dbReference type="EMBL" id="QNBE01000006">
    <property type="protein sequence ID" value="RKX71560.1"/>
    <property type="molecule type" value="Genomic_DNA"/>
</dbReference>
<organism evidence="1 2">
    <name type="scientific">candidate division WOR-3 bacterium</name>
    <dbReference type="NCBI Taxonomy" id="2052148"/>
    <lineage>
        <taxon>Bacteria</taxon>
        <taxon>Bacteria division WOR-3</taxon>
    </lineage>
</organism>